<reference evidence="1" key="1">
    <citation type="submission" date="2024-02" db="EMBL/GenBank/DDBJ databases">
        <title>Metagenome Assembled Genome of Zalaria obscura JY119.</title>
        <authorList>
            <person name="Vighnesh L."/>
            <person name="Jagadeeshwari U."/>
            <person name="Venkata Ramana C."/>
            <person name="Sasikala C."/>
        </authorList>
    </citation>
    <scope>NUCLEOTIDE SEQUENCE</scope>
    <source>
        <strain evidence="1">JY119</strain>
    </source>
</reference>
<accession>A0ACC3SCZ6</accession>
<gene>
    <name evidence="1" type="ORF">M8818_004195</name>
</gene>
<dbReference type="Proteomes" id="UP001320706">
    <property type="component" value="Unassembled WGS sequence"/>
</dbReference>
<comment type="caution">
    <text evidence="1">The sequence shown here is derived from an EMBL/GenBank/DDBJ whole genome shotgun (WGS) entry which is preliminary data.</text>
</comment>
<name>A0ACC3SCZ6_9PEZI</name>
<evidence type="ECO:0000313" key="2">
    <source>
        <dbReference type="Proteomes" id="UP001320706"/>
    </source>
</evidence>
<sequence>MSEMKEDNRSHNASDDGQCGGPPMQDQETAYTASEEPDTMGTTEVYSPDSTAQRPPRPPPPPYRSTASSVHDEWYFYSGSDYAAPPSSERPRYQSYVDPSSGPNTNSQAIVLDNAQELAARHGANRLLRPERRQVRNSSQPSTFPGSPGPQNPGRSAK</sequence>
<proteinExistence type="predicted"/>
<keyword evidence="2" id="KW-1185">Reference proteome</keyword>
<protein>
    <submittedName>
        <fullName evidence="1">Uncharacterized protein</fullName>
    </submittedName>
</protein>
<organism evidence="1 2">
    <name type="scientific">Zalaria obscura</name>
    <dbReference type="NCBI Taxonomy" id="2024903"/>
    <lineage>
        <taxon>Eukaryota</taxon>
        <taxon>Fungi</taxon>
        <taxon>Dikarya</taxon>
        <taxon>Ascomycota</taxon>
        <taxon>Pezizomycotina</taxon>
        <taxon>Dothideomycetes</taxon>
        <taxon>Dothideomycetidae</taxon>
        <taxon>Dothideales</taxon>
        <taxon>Zalariaceae</taxon>
        <taxon>Zalaria</taxon>
    </lineage>
</organism>
<dbReference type="EMBL" id="JAMKPW020000020">
    <property type="protein sequence ID" value="KAK8207942.1"/>
    <property type="molecule type" value="Genomic_DNA"/>
</dbReference>
<evidence type="ECO:0000313" key="1">
    <source>
        <dbReference type="EMBL" id="KAK8207942.1"/>
    </source>
</evidence>